<sequence>MKKISFLLLIVSVFVSCSKNNPTDEEHPQNKNCKTLSFVQLIGEGPQGTYYEETSTFYYDSQNRVSKIEKKYKNTIKFGRFTYESNTIKYSEDDLDVIYTLNNKGLIINTLRKNPYNTNEPQVNYSYNSSNQLALITSEDDNYFYGPTKTTRELIYENGNLVKIVGTTSLLNEPKTLKGTFTETFTFTKFKAPLYNSAYLELFENASSVDDSENLLYSLGYFGITSKNMVESMTPPINNTDNKTRYYDSKADQSGNVIEVIPNSSDIYKYNYQCE</sequence>
<proteinExistence type="predicted"/>
<protein>
    <recommendedName>
        <fullName evidence="3">DUF4595 domain-containing protein</fullName>
    </recommendedName>
</protein>
<dbReference type="PROSITE" id="PS51257">
    <property type="entry name" value="PROKAR_LIPOPROTEIN"/>
    <property type="match status" value="1"/>
</dbReference>
<dbReference type="EMBL" id="QCXX01000005">
    <property type="protein sequence ID" value="PUV23140.1"/>
    <property type="molecule type" value="Genomic_DNA"/>
</dbReference>
<dbReference type="OrthoDB" id="703951at2"/>
<gene>
    <name evidence="1" type="ORF">DCO56_19715</name>
</gene>
<name>A0A363NQZ6_9SPHI</name>
<comment type="caution">
    <text evidence="1">The sequence shown here is derived from an EMBL/GenBank/DDBJ whole genome shotgun (WGS) entry which is preliminary data.</text>
</comment>
<dbReference type="CDD" id="cd12871">
    <property type="entry name" value="Bacuni_01323_like"/>
    <property type="match status" value="1"/>
</dbReference>
<dbReference type="Proteomes" id="UP000250831">
    <property type="component" value="Unassembled WGS sequence"/>
</dbReference>
<evidence type="ECO:0008006" key="3">
    <source>
        <dbReference type="Google" id="ProtNLM"/>
    </source>
</evidence>
<keyword evidence="2" id="KW-1185">Reference proteome</keyword>
<organism evidence="1 2">
    <name type="scientific">Sphingobacterium athyrii</name>
    <dbReference type="NCBI Taxonomy" id="2152717"/>
    <lineage>
        <taxon>Bacteria</taxon>
        <taxon>Pseudomonadati</taxon>
        <taxon>Bacteroidota</taxon>
        <taxon>Sphingobacteriia</taxon>
        <taxon>Sphingobacteriales</taxon>
        <taxon>Sphingobacteriaceae</taxon>
        <taxon>Sphingobacterium</taxon>
    </lineage>
</organism>
<evidence type="ECO:0000313" key="1">
    <source>
        <dbReference type="EMBL" id="PUV23140.1"/>
    </source>
</evidence>
<evidence type="ECO:0000313" key="2">
    <source>
        <dbReference type="Proteomes" id="UP000250831"/>
    </source>
</evidence>
<reference evidence="1 2" key="1">
    <citation type="submission" date="2018-04" db="EMBL/GenBank/DDBJ databases">
        <title>Sphingobacterium sp. M46 Genome.</title>
        <authorList>
            <person name="Cheng J."/>
            <person name="Li Y."/>
        </authorList>
    </citation>
    <scope>NUCLEOTIDE SEQUENCE [LARGE SCALE GENOMIC DNA]</scope>
    <source>
        <strain evidence="1 2">M46</strain>
    </source>
</reference>
<dbReference type="AlphaFoldDB" id="A0A363NQZ6"/>
<accession>A0A363NQZ6</accession>
<dbReference type="RefSeq" id="WP_108635459.1">
    <property type="nucleotide sequence ID" value="NZ_QCXX01000005.1"/>
</dbReference>